<evidence type="ECO:0000313" key="2">
    <source>
        <dbReference type="EMBL" id="CAJ1856971.1"/>
    </source>
</evidence>
<feature type="compositionally biased region" description="Basic and acidic residues" evidence="1">
    <location>
        <begin position="49"/>
        <end position="69"/>
    </location>
</feature>
<dbReference type="AlphaFoldDB" id="A0AA86RVX4"/>
<reference evidence="2" key="1">
    <citation type="submission" date="2023-10" db="EMBL/GenBank/DDBJ databases">
        <authorList>
            <person name="Domelevo Entfellner J.-B."/>
        </authorList>
    </citation>
    <scope>NUCLEOTIDE SEQUENCE</scope>
</reference>
<proteinExistence type="predicted"/>
<keyword evidence="3" id="KW-1185">Reference proteome</keyword>
<evidence type="ECO:0000256" key="1">
    <source>
        <dbReference type="SAM" id="MobiDB-lite"/>
    </source>
</evidence>
<sequence>MGESRILGLIPLCSFWFHDKLAAFPDNNMSSIGARSAEIYILEKRQKEKMKRMEEERVGRGEVSAEGRKVTGSSVGKNKIHPGSEQGAKPDKCL</sequence>
<protein>
    <submittedName>
        <fullName evidence="2">Uncharacterized protein</fullName>
    </submittedName>
</protein>
<gene>
    <name evidence="2" type="ORF">AYBTSS11_LOCUS2072</name>
</gene>
<dbReference type="PANTHER" id="PTHR34950:SF2">
    <property type="entry name" value="OS10G0364900 PROTEIN"/>
    <property type="match status" value="1"/>
</dbReference>
<organism evidence="2 3">
    <name type="scientific">Sphenostylis stenocarpa</name>
    <dbReference type="NCBI Taxonomy" id="92480"/>
    <lineage>
        <taxon>Eukaryota</taxon>
        <taxon>Viridiplantae</taxon>
        <taxon>Streptophyta</taxon>
        <taxon>Embryophyta</taxon>
        <taxon>Tracheophyta</taxon>
        <taxon>Spermatophyta</taxon>
        <taxon>Magnoliopsida</taxon>
        <taxon>eudicotyledons</taxon>
        <taxon>Gunneridae</taxon>
        <taxon>Pentapetalae</taxon>
        <taxon>rosids</taxon>
        <taxon>fabids</taxon>
        <taxon>Fabales</taxon>
        <taxon>Fabaceae</taxon>
        <taxon>Papilionoideae</taxon>
        <taxon>50 kb inversion clade</taxon>
        <taxon>NPAAA clade</taxon>
        <taxon>indigoferoid/millettioid clade</taxon>
        <taxon>Phaseoleae</taxon>
        <taxon>Sphenostylis</taxon>
    </lineage>
</organism>
<dbReference type="EMBL" id="OY731398">
    <property type="protein sequence ID" value="CAJ1856971.1"/>
    <property type="molecule type" value="Genomic_DNA"/>
</dbReference>
<accession>A0AA86RVX4</accession>
<dbReference type="Proteomes" id="UP001189624">
    <property type="component" value="Chromosome 1"/>
</dbReference>
<evidence type="ECO:0000313" key="3">
    <source>
        <dbReference type="Proteomes" id="UP001189624"/>
    </source>
</evidence>
<feature type="region of interest" description="Disordered" evidence="1">
    <location>
        <begin position="49"/>
        <end position="94"/>
    </location>
</feature>
<name>A0AA86RVX4_9FABA</name>
<dbReference type="PANTHER" id="PTHR34950">
    <property type="entry name" value="OS04G0457400 PROTEIN"/>
    <property type="match status" value="1"/>
</dbReference>
<dbReference type="Gramene" id="rna-AYBTSS11_LOCUS2072">
    <property type="protein sequence ID" value="CAJ1856971.1"/>
    <property type="gene ID" value="gene-AYBTSS11_LOCUS2072"/>
</dbReference>